<proteinExistence type="predicted"/>
<dbReference type="RefSeq" id="WP_145069916.1">
    <property type="nucleotide sequence ID" value="NZ_CP036287.1"/>
</dbReference>
<evidence type="ECO:0000256" key="1">
    <source>
        <dbReference type="SAM" id="SignalP"/>
    </source>
</evidence>
<protein>
    <submittedName>
        <fullName evidence="3">Alpha/beta hydrolase family protein</fullName>
    </submittedName>
</protein>
<accession>A0A518BRY9</accession>
<dbReference type="InterPro" id="IPR041127">
    <property type="entry name" value="PET_hydrolase/cutinase-like"/>
</dbReference>
<name>A0A518BRY9_9BACT</name>
<dbReference type="EMBL" id="CP036287">
    <property type="protein sequence ID" value="QDU69738.1"/>
    <property type="molecule type" value="Genomic_DNA"/>
</dbReference>
<feature type="signal peptide" evidence="1">
    <location>
        <begin position="1"/>
        <end position="22"/>
    </location>
</feature>
<dbReference type="AlphaFoldDB" id="A0A518BRY9"/>
<dbReference type="GO" id="GO:0016787">
    <property type="term" value="F:hydrolase activity"/>
    <property type="evidence" value="ECO:0007669"/>
    <property type="project" value="UniProtKB-KW"/>
</dbReference>
<dbReference type="PROSITE" id="PS00018">
    <property type="entry name" value="EF_HAND_1"/>
    <property type="match status" value="1"/>
</dbReference>
<reference evidence="3 4" key="1">
    <citation type="submission" date="2019-02" db="EMBL/GenBank/DDBJ databases">
        <title>Deep-cultivation of Planctomycetes and their phenomic and genomic characterization uncovers novel biology.</title>
        <authorList>
            <person name="Wiegand S."/>
            <person name="Jogler M."/>
            <person name="Boedeker C."/>
            <person name="Pinto D."/>
            <person name="Vollmers J."/>
            <person name="Rivas-Marin E."/>
            <person name="Kohn T."/>
            <person name="Peeters S.H."/>
            <person name="Heuer A."/>
            <person name="Rast P."/>
            <person name="Oberbeckmann S."/>
            <person name="Bunk B."/>
            <person name="Jeske O."/>
            <person name="Meyerdierks A."/>
            <person name="Storesund J.E."/>
            <person name="Kallscheuer N."/>
            <person name="Luecker S."/>
            <person name="Lage O.M."/>
            <person name="Pohl T."/>
            <person name="Merkel B.J."/>
            <person name="Hornburger P."/>
            <person name="Mueller R.-W."/>
            <person name="Bruemmer F."/>
            <person name="Labrenz M."/>
            <person name="Spormann A.M."/>
            <person name="Op den Camp H."/>
            <person name="Overmann J."/>
            <person name="Amann R."/>
            <person name="Jetten M.S.M."/>
            <person name="Mascher T."/>
            <person name="Medema M.H."/>
            <person name="Devos D.P."/>
            <person name="Kaster A.-K."/>
            <person name="Ovreas L."/>
            <person name="Rohde M."/>
            <person name="Galperin M.Y."/>
            <person name="Jogler C."/>
        </authorList>
    </citation>
    <scope>NUCLEOTIDE SEQUENCE [LARGE SCALE GENOMIC DNA]</scope>
    <source>
        <strain evidence="3 4">Pla133</strain>
    </source>
</reference>
<dbReference type="Pfam" id="PF12740">
    <property type="entry name" value="PETase"/>
    <property type="match status" value="1"/>
</dbReference>
<evidence type="ECO:0000313" key="3">
    <source>
        <dbReference type="EMBL" id="QDU69738.1"/>
    </source>
</evidence>
<dbReference type="InterPro" id="IPR018247">
    <property type="entry name" value="EF_Hand_1_Ca_BS"/>
</dbReference>
<feature type="domain" description="PET hydrolase/cutinase-like" evidence="2">
    <location>
        <begin position="278"/>
        <end position="403"/>
    </location>
</feature>
<evidence type="ECO:0000313" key="4">
    <source>
        <dbReference type="Proteomes" id="UP000316921"/>
    </source>
</evidence>
<feature type="chain" id="PRO_5021769759" evidence="1">
    <location>
        <begin position="23"/>
        <end position="776"/>
    </location>
</feature>
<dbReference type="SUPFAM" id="SSF53474">
    <property type="entry name" value="alpha/beta-Hydrolases"/>
    <property type="match status" value="1"/>
</dbReference>
<keyword evidence="1" id="KW-0732">Signal</keyword>
<dbReference type="Proteomes" id="UP000316921">
    <property type="component" value="Chromosome"/>
</dbReference>
<dbReference type="InterPro" id="IPR029058">
    <property type="entry name" value="AB_hydrolase_fold"/>
</dbReference>
<dbReference type="KEGG" id="pbap:Pla133_48600"/>
<gene>
    <name evidence="3" type="ORF">Pla133_48600</name>
</gene>
<keyword evidence="4" id="KW-1185">Reference proteome</keyword>
<evidence type="ECO:0000259" key="2">
    <source>
        <dbReference type="Pfam" id="PF12740"/>
    </source>
</evidence>
<keyword evidence="3" id="KW-0378">Hydrolase</keyword>
<organism evidence="3 4">
    <name type="scientific">Engelhardtia mirabilis</name>
    <dbReference type="NCBI Taxonomy" id="2528011"/>
    <lineage>
        <taxon>Bacteria</taxon>
        <taxon>Pseudomonadati</taxon>
        <taxon>Planctomycetota</taxon>
        <taxon>Planctomycetia</taxon>
        <taxon>Planctomycetia incertae sedis</taxon>
        <taxon>Engelhardtia</taxon>
    </lineage>
</organism>
<sequence length="776" mass="81627" precursor="true">MRPVTSLAAVALVGAAATPALASDLKLNGQASASVGLGSSVQIDLTGNPGLVSVIALDVSAGPVAYLGESLPIGLTPALTNIAIGVTDGTGLFSFPTAVPNDPVLEGVTFYLLGAVIDPGDANGIDFSNGADLTIGGEPTEIDLVGVVRAGYPYFDWITSVREGDDLIIALDPAQHPALAGQTLDVYVVADKTKAQWDADATLTDVSGGATQVTFTATDIQSNTFVIDNGTLSGDAGAGLGVGYDVIVDVDGNGQLSAADLVDGYEAPVGLYICADPAVGGPYSVVETIYTGGTFLGQDLYYPSNIAELTDVPVVIVSHGNGHNYQWYDHIGYHLASYGYVVMSHQNNTVPGIETASTTTLTNTDAFLGNLGVLAGGVLAGHVDPHNVTWIGHSRGGEGVARAYDRIVDGTYVPNNFTADDITLISSMAPTDFLGTNSANPHDKPYHLWVGAGDSDVSGCANTDIVQSYHLLTRAENQRQSTTLYGVGHAWFHDNGGTTWFTGPCALNENLAHGIILGYLLPLVEYHVRGNAAGKDWLTRQYEDLHPQSAPIGNPCIVVNMQFREGVESGKLVIDDFQTQPSELIASSGATVTSTLTTLVQGQLNDPDSDFTHSNAETFNGMTQCSNSDPEVGLVLGYTSVDAELVYDLLPADQDWSDMHALSFRACQVTRHPNTTFELADTIFEVRLVDTDGDSSTIRLDAIEAGIEEPYQRTSCGSGVGWGNEFEQVRIGLRGFTVGQPALDLDSIDRVEFLFGPSHGSSAGRLGLDDIEVTAN</sequence>
<dbReference type="Gene3D" id="3.40.50.1820">
    <property type="entry name" value="alpha/beta hydrolase"/>
    <property type="match status" value="1"/>
</dbReference>